<sequence>MAQKSQGIQTLLEAEKDAAQIIEKARAYRTQRVKDAQSEANVEIEALKKSRAEELEAFESKFAGTESAIQKEIDNDTQAKLAETERAFAEKHDALVKRLVERVSDVDPQAHKNLKKVEA</sequence>
<dbReference type="PANTHER" id="PTHR12713:SF11">
    <property type="entry name" value="V-TYPE PROTON ATPASE SUBUNIT G"/>
    <property type="match status" value="1"/>
</dbReference>
<proteinExistence type="inferred from homology"/>
<dbReference type="PANTHER" id="PTHR12713">
    <property type="entry name" value="VACUOLAR ATP SYNTHASE SUBUNIT G"/>
    <property type="match status" value="1"/>
</dbReference>
<keyword evidence="3 5" id="KW-0375">Hydrogen ion transport</keyword>
<dbReference type="GO" id="GO:0016887">
    <property type="term" value="F:ATP hydrolysis activity"/>
    <property type="evidence" value="ECO:0007669"/>
    <property type="project" value="TreeGrafter"/>
</dbReference>
<keyword evidence="4 5" id="KW-0406">Ion transport</keyword>
<gene>
    <name evidence="6" type="ORF">MCUN1_002351</name>
</gene>
<keyword evidence="2 5" id="KW-0813">Transport</keyword>
<dbReference type="NCBIfam" id="TIGR01147">
    <property type="entry name" value="V_ATP_synt_G"/>
    <property type="match status" value="1"/>
</dbReference>
<accession>A0AAF0EUW6</accession>
<dbReference type="Gene3D" id="1.20.5.2950">
    <property type="match status" value="1"/>
</dbReference>
<keyword evidence="6" id="KW-0378">Hydrolase</keyword>
<dbReference type="AlphaFoldDB" id="A0AAF0EUW6"/>
<evidence type="ECO:0000256" key="1">
    <source>
        <dbReference type="ARBA" id="ARBA00010066"/>
    </source>
</evidence>
<comment type="similarity">
    <text evidence="1 5">Belongs to the V-ATPase G subunit family.</text>
</comment>
<keyword evidence="7" id="KW-1185">Reference proteome</keyword>
<comment type="function">
    <text evidence="5">Subunit of the V1 complex of vacuolar(H+)-ATPase (V-ATPase), a multisubunit enzyme composed of a peripheral complex (V1) that hydrolyzes ATP and a membrane integral complex (V0) that translocates protons. V-ATPase is responsible for acidifying and maintaining the pH of intracellular compartments and in some cell types, is targeted to the plasma membrane, where it is responsible for acidifying the extracellular environment.</text>
</comment>
<dbReference type="Pfam" id="PF03179">
    <property type="entry name" value="V-ATPase_G"/>
    <property type="match status" value="1"/>
</dbReference>
<protein>
    <recommendedName>
        <fullName evidence="5">V-type proton ATPase subunit G</fullName>
    </recommendedName>
</protein>
<evidence type="ECO:0000256" key="2">
    <source>
        <dbReference type="ARBA" id="ARBA00022448"/>
    </source>
</evidence>
<reference evidence="6" key="1">
    <citation type="submission" date="2023-03" db="EMBL/GenBank/DDBJ databases">
        <title>Mating type loci evolution in Malassezia.</title>
        <authorList>
            <person name="Coelho M.A."/>
        </authorList>
    </citation>
    <scope>NUCLEOTIDE SEQUENCE</scope>
    <source>
        <strain evidence="6">CBS 11721</strain>
    </source>
</reference>
<dbReference type="InterPro" id="IPR005124">
    <property type="entry name" value="V-ATPase_G"/>
</dbReference>
<evidence type="ECO:0000313" key="7">
    <source>
        <dbReference type="Proteomes" id="UP001219933"/>
    </source>
</evidence>
<organism evidence="6 7">
    <name type="scientific">Malassezia cuniculi</name>
    <dbReference type="NCBI Taxonomy" id="948313"/>
    <lineage>
        <taxon>Eukaryota</taxon>
        <taxon>Fungi</taxon>
        <taxon>Dikarya</taxon>
        <taxon>Basidiomycota</taxon>
        <taxon>Ustilaginomycotina</taxon>
        <taxon>Malasseziomycetes</taxon>
        <taxon>Malasseziales</taxon>
        <taxon>Malasseziaceae</taxon>
        <taxon>Malassezia</taxon>
    </lineage>
</organism>
<evidence type="ECO:0000313" key="6">
    <source>
        <dbReference type="EMBL" id="WFD35495.1"/>
    </source>
</evidence>
<dbReference type="Proteomes" id="UP001219933">
    <property type="component" value="Chromosome 3"/>
</dbReference>
<evidence type="ECO:0000256" key="4">
    <source>
        <dbReference type="ARBA" id="ARBA00023065"/>
    </source>
</evidence>
<evidence type="ECO:0000256" key="5">
    <source>
        <dbReference type="RuleBase" id="RU364019"/>
    </source>
</evidence>
<name>A0AAF0EUW6_9BASI</name>
<comment type="subunit">
    <text evidence="5">V-ATPase is a heteromultimeric enzyme made up of two complexes: the ATP-hydrolytic V1 complex and the proton translocation V0 complex.</text>
</comment>
<dbReference type="FunFam" id="1.20.5.2950:FF:000001">
    <property type="entry name" value="V-type proton ATPase subunit G"/>
    <property type="match status" value="1"/>
</dbReference>
<dbReference type="GO" id="GO:0046961">
    <property type="term" value="F:proton-transporting ATPase activity, rotational mechanism"/>
    <property type="evidence" value="ECO:0007669"/>
    <property type="project" value="InterPro"/>
</dbReference>
<dbReference type="GO" id="GO:0000221">
    <property type="term" value="C:vacuolar proton-transporting V-type ATPase, V1 domain"/>
    <property type="evidence" value="ECO:0007669"/>
    <property type="project" value="TreeGrafter"/>
</dbReference>
<evidence type="ECO:0000256" key="3">
    <source>
        <dbReference type="ARBA" id="ARBA00022781"/>
    </source>
</evidence>
<dbReference type="EMBL" id="CP119879">
    <property type="protein sequence ID" value="WFD35495.1"/>
    <property type="molecule type" value="Genomic_DNA"/>
</dbReference>